<evidence type="ECO:0000313" key="11">
    <source>
        <dbReference type="Proteomes" id="UP001176940"/>
    </source>
</evidence>
<evidence type="ECO:0000256" key="7">
    <source>
        <dbReference type="SAM" id="Coils"/>
    </source>
</evidence>
<gene>
    <name evidence="10" type="ORF">RIMI_LOCUS2485403</name>
</gene>
<name>A0ABN9KV47_9NEOB</name>
<feature type="coiled-coil region" evidence="7">
    <location>
        <begin position="84"/>
        <end position="150"/>
    </location>
</feature>
<dbReference type="PANTHER" id="PTHR47221">
    <property type="entry name" value="FIBRINOGEN ALPHA CHAIN"/>
    <property type="match status" value="1"/>
</dbReference>
<dbReference type="Gene3D" id="4.10.530.10">
    <property type="entry name" value="Gamma-fibrinogen Carboxyl Terminal Fragment, domain 2"/>
    <property type="match status" value="1"/>
</dbReference>
<keyword evidence="2" id="KW-0964">Secreted</keyword>
<dbReference type="InterPro" id="IPR002181">
    <property type="entry name" value="Fibrinogen_a/b/g_C_dom"/>
</dbReference>
<evidence type="ECO:0000256" key="8">
    <source>
        <dbReference type="SAM" id="MobiDB-lite"/>
    </source>
</evidence>
<dbReference type="CDD" id="cd00087">
    <property type="entry name" value="FReD"/>
    <property type="match status" value="1"/>
</dbReference>
<reference evidence="10" key="1">
    <citation type="submission" date="2023-07" db="EMBL/GenBank/DDBJ databases">
        <authorList>
            <person name="Stuckert A."/>
        </authorList>
    </citation>
    <scope>NUCLEOTIDE SEQUENCE</scope>
</reference>
<dbReference type="Gene3D" id="1.10.287.1490">
    <property type="match status" value="1"/>
</dbReference>
<dbReference type="Gene3D" id="3.90.215.10">
    <property type="entry name" value="Gamma Fibrinogen, chain A, domain 1"/>
    <property type="match status" value="1"/>
</dbReference>
<evidence type="ECO:0000256" key="1">
    <source>
        <dbReference type="ARBA" id="ARBA00004613"/>
    </source>
</evidence>
<dbReference type="Pfam" id="PF00147">
    <property type="entry name" value="Fibrinogen_C"/>
    <property type="match status" value="1"/>
</dbReference>
<dbReference type="SUPFAM" id="SSF56496">
    <property type="entry name" value="Fibrinogen C-terminal domain-like"/>
    <property type="match status" value="1"/>
</dbReference>
<keyword evidence="4 7" id="KW-0175">Coiled coil</keyword>
<protein>
    <recommendedName>
        <fullName evidence="9">Fibrinogen C-terminal domain-containing protein</fullName>
    </recommendedName>
</protein>
<dbReference type="InterPro" id="IPR014716">
    <property type="entry name" value="Fibrinogen_a/b/g_C_1"/>
</dbReference>
<dbReference type="PROSITE" id="PS51406">
    <property type="entry name" value="FIBRINOGEN_C_2"/>
    <property type="match status" value="1"/>
</dbReference>
<keyword evidence="3" id="KW-0732">Signal</keyword>
<dbReference type="Proteomes" id="UP001176940">
    <property type="component" value="Unassembled WGS sequence"/>
</dbReference>
<dbReference type="PANTHER" id="PTHR47221:SF6">
    <property type="entry name" value="FIBRINOGEN ALPHA CHAIN"/>
    <property type="match status" value="1"/>
</dbReference>
<evidence type="ECO:0000256" key="5">
    <source>
        <dbReference type="ARBA" id="ARBA00023157"/>
    </source>
</evidence>
<evidence type="ECO:0000259" key="9">
    <source>
        <dbReference type="PROSITE" id="PS51406"/>
    </source>
</evidence>
<comment type="subcellular location">
    <subcellularLocation>
        <location evidence="1">Secreted</location>
    </subcellularLocation>
</comment>
<sequence length="459" mass="52816">MKVLLLLLLPLVFSASIEKLEDGQFDSLPAEPKSRFAMLDDVRILANGLLQLGHGLKDFVHKTKGQINEIFQKLNLFDKSFYDLSEQTNEIREKEEELKEKTSRLQENNEELKNLSSKIYSQIEHLLQDKVQLQAKIGRLEEKLNQITEGHQEFQDHKELAALKQYVEQQDTNIRRLLKVVADQNVQLDYQNSQIKDLEDKIGNVSVVDSKKSSPRSNKLDDPRAFNPSSNLTVQMLDPNVSDLPRDCNDISNDGGRRSGIYTIRPNNSAEFGVYCEFTADTAWTVIQRRTDGSVDFNQTWEDYTRGFGDLRGEFWLGLQKIFSLSQQADYILHIELQDWKNNNRFVEYLFSLGNEDTSFTLQLSQVLGNVPGALPEYTPLPFSTSDHHSQHLKCAETSSGGWWKASCGGTNLNAKYRSRVKGERRRVQGLSWKPEKGRMYSLRSTKIMLYRTEMENFE</sequence>
<comment type="caution">
    <text evidence="10">The sequence shown here is derived from an EMBL/GenBank/DDBJ whole genome shotgun (WGS) entry which is preliminary data.</text>
</comment>
<dbReference type="InterPro" id="IPR036056">
    <property type="entry name" value="Fibrinogen-like_C"/>
</dbReference>
<feature type="region of interest" description="Disordered" evidence="8">
    <location>
        <begin position="208"/>
        <end position="229"/>
    </location>
</feature>
<keyword evidence="6" id="KW-0325">Glycoprotein</keyword>
<evidence type="ECO:0000256" key="2">
    <source>
        <dbReference type="ARBA" id="ARBA00022525"/>
    </source>
</evidence>
<keyword evidence="11" id="KW-1185">Reference proteome</keyword>
<evidence type="ECO:0000256" key="6">
    <source>
        <dbReference type="ARBA" id="ARBA00023180"/>
    </source>
</evidence>
<evidence type="ECO:0000256" key="3">
    <source>
        <dbReference type="ARBA" id="ARBA00022729"/>
    </source>
</evidence>
<evidence type="ECO:0000313" key="10">
    <source>
        <dbReference type="EMBL" id="CAJ0925338.1"/>
    </source>
</evidence>
<evidence type="ECO:0000256" key="4">
    <source>
        <dbReference type="ARBA" id="ARBA00023054"/>
    </source>
</evidence>
<dbReference type="InterPro" id="IPR037579">
    <property type="entry name" value="FIB_ANG-like"/>
</dbReference>
<feature type="domain" description="Fibrinogen C-terminal" evidence="9">
    <location>
        <begin position="239"/>
        <end position="454"/>
    </location>
</feature>
<keyword evidence="5" id="KW-1015">Disulfide bond</keyword>
<dbReference type="EMBL" id="CAUEEQ010003481">
    <property type="protein sequence ID" value="CAJ0925338.1"/>
    <property type="molecule type" value="Genomic_DNA"/>
</dbReference>
<proteinExistence type="predicted"/>
<dbReference type="SMART" id="SM00186">
    <property type="entry name" value="FBG"/>
    <property type="match status" value="1"/>
</dbReference>
<organism evidence="10 11">
    <name type="scientific">Ranitomeya imitator</name>
    <name type="common">mimic poison frog</name>
    <dbReference type="NCBI Taxonomy" id="111125"/>
    <lineage>
        <taxon>Eukaryota</taxon>
        <taxon>Metazoa</taxon>
        <taxon>Chordata</taxon>
        <taxon>Craniata</taxon>
        <taxon>Vertebrata</taxon>
        <taxon>Euteleostomi</taxon>
        <taxon>Amphibia</taxon>
        <taxon>Batrachia</taxon>
        <taxon>Anura</taxon>
        <taxon>Neobatrachia</taxon>
        <taxon>Hyloidea</taxon>
        <taxon>Dendrobatidae</taxon>
        <taxon>Dendrobatinae</taxon>
        <taxon>Ranitomeya</taxon>
    </lineage>
</organism>
<accession>A0ABN9KV47</accession>